<keyword evidence="7 8" id="KW-0460">Magnesium</keyword>
<evidence type="ECO:0000256" key="8">
    <source>
        <dbReference type="RuleBase" id="RU000336"/>
    </source>
</evidence>
<dbReference type="PROSITE" id="PS50862">
    <property type="entry name" value="AA_TRNA_LIGASE_II"/>
    <property type="match status" value="1"/>
</dbReference>
<comment type="similarity">
    <text evidence="7">Belongs to the class-II aminoacyl-tRNA synthetase family.</text>
</comment>
<proteinExistence type="inferred from homology"/>
<keyword evidence="5 7" id="KW-0030">Aminoacyl-tRNA synthetase</keyword>
<dbReference type="EC" id="6.1.1.6" evidence="7"/>
<evidence type="ECO:0000256" key="6">
    <source>
        <dbReference type="ARBA" id="ARBA00048573"/>
    </source>
</evidence>
<dbReference type="Gene3D" id="3.30.930.10">
    <property type="entry name" value="Bira Bifunctional Protein, Domain 2"/>
    <property type="match status" value="1"/>
</dbReference>
<comment type="cofactor">
    <cofactor evidence="7 8">
        <name>Mg(2+)</name>
        <dbReference type="ChEBI" id="CHEBI:18420"/>
    </cofactor>
    <text evidence="7 8">Binds 3 Mg(2+) ions per subunit.</text>
</comment>
<sequence>MLEDLIAERRKKLERLKEEGRDAYPAKIKRTHEIKSVRESFSTFEKNSAKITVVGRARGLRVQGALMFVDLEDGSGKIQLVVKKENVKGFELLQSTIDIGDFLECTGTAYKTKRGEESIEAKDLKIISKSLRPLPSSWHGLEDPETRLRKRYLDLIMDPEQRTLFTKKAQFWNTMRTYLIENGFLEVETPVLESVPGGAEAEPFTTHHNALDTDFYLRISLEIALKKLVVAGFEKVFEIGRIFRNEGIDAEHLQDYTQMEFYWSYEDYNGLMKFVEDMYKKTIKAVTGSLTTEWDGKKINWGKKWKKIEYYEIFKEKVGLDLESATESKLKEKARSSGIKIEKGMGRGRLIDVLFKKFVRPHLVEPAFLINPPVDIEPLAKRLESHKDRVERFQVVACRTELGKGFSELNDPIDQRERFEEQMRLRDAGDSEAQRLDEDFLEAMEYGMPPTAGFGVSERLFAILMNKPIRETVFFPPMRPKKSE</sequence>
<dbReference type="InterPro" id="IPR045864">
    <property type="entry name" value="aa-tRNA-synth_II/BPL/LPL"/>
</dbReference>
<name>A0A2H0UUB4_9BACT</name>
<evidence type="ECO:0000313" key="11">
    <source>
        <dbReference type="Proteomes" id="UP000231157"/>
    </source>
</evidence>
<evidence type="ECO:0000256" key="2">
    <source>
        <dbReference type="ARBA" id="ARBA00022723"/>
    </source>
</evidence>
<dbReference type="InterPro" id="IPR006195">
    <property type="entry name" value="aa-tRNA-synth_II"/>
</dbReference>
<protein>
    <recommendedName>
        <fullName evidence="7">Lysine--tRNA ligase</fullName>
        <ecNumber evidence="7">6.1.1.6</ecNumber>
    </recommendedName>
    <alternativeName>
        <fullName evidence="7">Lysyl-tRNA synthetase</fullName>
        <shortName evidence="7">LysRS</shortName>
    </alternativeName>
</protein>
<gene>
    <name evidence="7 10" type="primary">lysS</name>
    <name evidence="10" type="ORF">COU07_00445</name>
</gene>
<feature type="domain" description="Aminoacyl-transfer RNA synthetases class-II family profile" evidence="9">
    <location>
        <begin position="175"/>
        <end position="480"/>
    </location>
</feature>
<accession>A0A2H0UUB4</accession>
<dbReference type="GO" id="GO:0000287">
    <property type="term" value="F:magnesium ion binding"/>
    <property type="evidence" value="ECO:0007669"/>
    <property type="project" value="UniProtKB-UniRule"/>
</dbReference>
<comment type="caution">
    <text evidence="10">The sequence shown here is derived from an EMBL/GenBank/DDBJ whole genome shotgun (WGS) entry which is preliminary data.</text>
</comment>
<keyword evidence="7" id="KW-0963">Cytoplasm</keyword>
<organism evidence="10 11">
    <name type="scientific">Candidatus Harrisonbacteria bacterium CG10_big_fil_rev_8_21_14_0_10_40_38</name>
    <dbReference type="NCBI Taxonomy" id="1974583"/>
    <lineage>
        <taxon>Bacteria</taxon>
        <taxon>Candidatus Harrisoniibacteriota</taxon>
    </lineage>
</organism>
<dbReference type="InterPro" id="IPR012340">
    <property type="entry name" value="NA-bd_OB-fold"/>
</dbReference>
<dbReference type="Pfam" id="PF00152">
    <property type="entry name" value="tRNA-synt_2"/>
    <property type="match status" value="1"/>
</dbReference>
<comment type="subcellular location">
    <subcellularLocation>
        <location evidence="7">Cytoplasm</location>
    </subcellularLocation>
</comment>
<evidence type="ECO:0000313" key="10">
    <source>
        <dbReference type="EMBL" id="PIR89355.1"/>
    </source>
</evidence>
<dbReference type="NCBIfam" id="NF001756">
    <property type="entry name" value="PRK00484.1"/>
    <property type="match status" value="1"/>
</dbReference>
<evidence type="ECO:0000256" key="5">
    <source>
        <dbReference type="ARBA" id="ARBA00023146"/>
    </source>
</evidence>
<comment type="caution">
    <text evidence="7">Lacks conserved residue(s) required for the propagation of feature annotation.</text>
</comment>
<evidence type="ECO:0000259" key="9">
    <source>
        <dbReference type="PROSITE" id="PS50862"/>
    </source>
</evidence>
<dbReference type="NCBIfam" id="TIGR00499">
    <property type="entry name" value="lysS_bact"/>
    <property type="match status" value="1"/>
</dbReference>
<dbReference type="InterPro" id="IPR002313">
    <property type="entry name" value="Lys-tRNA-ligase_II"/>
</dbReference>
<dbReference type="PRINTS" id="PR00982">
    <property type="entry name" value="TRNASYNTHLYS"/>
</dbReference>
<dbReference type="CDD" id="cd04322">
    <property type="entry name" value="LysRS_N"/>
    <property type="match status" value="1"/>
</dbReference>
<comment type="subunit">
    <text evidence="7">Homodimer.</text>
</comment>
<dbReference type="InterPro" id="IPR044136">
    <property type="entry name" value="Lys-tRNA-ligase_II_N"/>
</dbReference>
<keyword evidence="4 7" id="KW-0067">ATP-binding</keyword>
<dbReference type="GO" id="GO:0005524">
    <property type="term" value="F:ATP binding"/>
    <property type="evidence" value="ECO:0007669"/>
    <property type="project" value="UniProtKB-UniRule"/>
</dbReference>
<dbReference type="SUPFAM" id="SSF55681">
    <property type="entry name" value="Class II aaRS and biotin synthetases"/>
    <property type="match status" value="1"/>
</dbReference>
<dbReference type="Gene3D" id="2.40.50.140">
    <property type="entry name" value="Nucleic acid-binding proteins"/>
    <property type="match status" value="1"/>
</dbReference>
<dbReference type="PANTHER" id="PTHR42918:SF15">
    <property type="entry name" value="LYSINE--TRNA LIGASE, CHLOROPLASTIC_MITOCHONDRIAL"/>
    <property type="match status" value="1"/>
</dbReference>
<keyword evidence="1 7" id="KW-0436">Ligase</keyword>
<keyword evidence="2 7" id="KW-0479">Metal-binding</keyword>
<dbReference type="GO" id="GO:0004824">
    <property type="term" value="F:lysine-tRNA ligase activity"/>
    <property type="evidence" value="ECO:0007669"/>
    <property type="project" value="UniProtKB-UniRule"/>
</dbReference>
<feature type="binding site" evidence="7">
    <location>
        <position position="401"/>
    </location>
    <ligand>
        <name>Mg(2+)</name>
        <dbReference type="ChEBI" id="CHEBI:18420"/>
        <label>1</label>
    </ligand>
</feature>
<evidence type="ECO:0000256" key="4">
    <source>
        <dbReference type="ARBA" id="ARBA00022840"/>
    </source>
</evidence>
<keyword evidence="7" id="KW-0648">Protein biosynthesis</keyword>
<dbReference type="HAMAP" id="MF_00252">
    <property type="entry name" value="Lys_tRNA_synth_class2"/>
    <property type="match status" value="1"/>
</dbReference>
<evidence type="ECO:0000256" key="1">
    <source>
        <dbReference type="ARBA" id="ARBA00022598"/>
    </source>
</evidence>
<dbReference type="Proteomes" id="UP000231157">
    <property type="component" value="Unassembled WGS sequence"/>
</dbReference>
<comment type="catalytic activity">
    <reaction evidence="6 7 8">
        <text>tRNA(Lys) + L-lysine + ATP = L-lysyl-tRNA(Lys) + AMP + diphosphate</text>
        <dbReference type="Rhea" id="RHEA:20792"/>
        <dbReference type="Rhea" id="RHEA-COMP:9696"/>
        <dbReference type="Rhea" id="RHEA-COMP:9697"/>
        <dbReference type="ChEBI" id="CHEBI:30616"/>
        <dbReference type="ChEBI" id="CHEBI:32551"/>
        <dbReference type="ChEBI" id="CHEBI:33019"/>
        <dbReference type="ChEBI" id="CHEBI:78442"/>
        <dbReference type="ChEBI" id="CHEBI:78529"/>
        <dbReference type="ChEBI" id="CHEBI:456215"/>
        <dbReference type="EC" id="6.1.1.6"/>
    </reaction>
</comment>
<reference evidence="11" key="1">
    <citation type="submission" date="2017-09" db="EMBL/GenBank/DDBJ databases">
        <title>Depth-based differentiation of microbial function through sediment-hosted aquifers and enrichment of novel symbionts in the deep terrestrial subsurface.</title>
        <authorList>
            <person name="Probst A.J."/>
            <person name="Ladd B."/>
            <person name="Jarett J.K."/>
            <person name="Geller-Mcgrath D.E."/>
            <person name="Sieber C.M.K."/>
            <person name="Emerson J.B."/>
            <person name="Anantharaman K."/>
            <person name="Thomas B.C."/>
            <person name="Malmstrom R."/>
            <person name="Stieglmeier M."/>
            <person name="Klingl A."/>
            <person name="Woyke T."/>
            <person name="Ryan C.M."/>
            <person name="Banfield J.F."/>
        </authorList>
    </citation>
    <scope>NUCLEOTIDE SEQUENCE [LARGE SCALE GENOMIC DNA]</scope>
</reference>
<dbReference type="AlphaFoldDB" id="A0A2H0UUB4"/>
<dbReference type="GO" id="GO:0000049">
    <property type="term" value="F:tRNA binding"/>
    <property type="evidence" value="ECO:0007669"/>
    <property type="project" value="TreeGrafter"/>
</dbReference>
<dbReference type="Pfam" id="PF01336">
    <property type="entry name" value="tRNA_anti-codon"/>
    <property type="match status" value="1"/>
</dbReference>
<dbReference type="PANTHER" id="PTHR42918">
    <property type="entry name" value="LYSYL-TRNA SYNTHETASE"/>
    <property type="match status" value="1"/>
</dbReference>
<dbReference type="GO" id="GO:0006430">
    <property type="term" value="P:lysyl-tRNA aminoacylation"/>
    <property type="evidence" value="ECO:0007669"/>
    <property type="project" value="UniProtKB-UniRule"/>
</dbReference>
<evidence type="ECO:0000256" key="3">
    <source>
        <dbReference type="ARBA" id="ARBA00022741"/>
    </source>
</evidence>
<keyword evidence="3 7" id="KW-0547">Nucleotide-binding</keyword>
<feature type="binding site" evidence="7">
    <location>
        <position position="401"/>
    </location>
    <ligand>
        <name>Mg(2+)</name>
        <dbReference type="ChEBI" id="CHEBI:18420"/>
        <label>2</label>
    </ligand>
</feature>
<dbReference type="GO" id="GO:0005829">
    <property type="term" value="C:cytosol"/>
    <property type="evidence" value="ECO:0007669"/>
    <property type="project" value="TreeGrafter"/>
</dbReference>
<dbReference type="SUPFAM" id="SSF50249">
    <property type="entry name" value="Nucleic acid-binding proteins"/>
    <property type="match status" value="1"/>
</dbReference>
<dbReference type="InterPro" id="IPR004364">
    <property type="entry name" value="Aa-tRNA-synt_II"/>
</dbReference>
<dbReference type="EMBL" id="PFAZ01000001">
    <property type="protein sequence ID" value="PIR89355.1"/>
    <property type="molecule type" value="Genomic_DNA"/>
</dbReference>
<evidence type="ECO:0000256" key="7">
    <source>
        <dbReference type="HAMAP-Rule" id="MF_00252"/>
    </source>
</evidence>
<dbReference type="InterPro" id="IPR018149">
    <property type="entry name" value="Lys-tRNA-synth_II_C"/>
</dbReference>
<dbReference type="InterPro" id="IPR004365">
    <property type="entry name" value="NA-bd_OB_tRNA"/>
</dbReference>